<dbReference type="AlphaFoldDB" id="A0A8S1V913"/>
<keyword evidence="1" id="KW-0853">WD repeat</keyword>
<dbReference type="Pfam" id="PF00400">
    <property type="entry name" value="WD40"/>
    <property type="match status" value="3"/>
</dbReference>
<dbReference type="EMBL" id="CAJJDO010000057">
    <property type="protein sequence ID" value="CAD8172292.1"/>
    <property type="molecule type" value="Genomic_DNA"/>
</dbReference>
<keyword evidence="3" id="KW-1185">Reference proteome</keyword>
<name>A0A8S1V913_9CILI</name>
<dbReference type="PROSITE" id="PS50294">
    <property type="entry name" value="WD_REPEATS_REGION"/>
    <property type="match status" value="2"/>
</dbReference>
<sequence length="539" mass="63878">MIEKEQDFFCQIHKAPVLMITCDQEKKKNQRFLCSQCMEHLDLKTQLMNFQKAHQYIQVNQELKKQSIENVLMININQLQYLQNTLYQLKSSVIQQLDQLIGNAEEWIKQIQSRGSAHLAYSFFDELEILITNSKFDQFDQKSIVDQINFINQSWIHKIMNKINLFKQFQETQKCSELLNNIMFKGNQQNDIMNQNEVEQEDKELQQNQLEFKSMIDQRIEIKLIDDSNKQIGYCFAIVFDKTDSIMVSCSNNEIKIWNFKLGRLSLINTYQEHSKAVTCLVYSKIKNTFISGSHDHTILCWQQINQKEWKCSQKYQQHNGTVHCLMLTQDEDQLLSGGCDHSIKVWKIDFIKNELNFQYSLNNHGNSVKSFSFNESETLLISCGLDHFIIWEKGQQGKWEFKYTQPVANQGRKIHVINDQKFLWVTKNEYIDDILVLEYQNGVFKYNIDASIKLIMNNKCEDDAYFPIIYNKEKNILLVRHKHHIYLIRQLNNGRFEIMTSLNCLNDVIFGTMTNNGQYLVFWDMKNLNYQSYEIVMI</sequence>
<evidence type="ECO:0000313" key="2">
    <source>
        <dbReference type="EMBL" id="CAD8172292.1"/>
    </source>
</evidence>
<evidence type="ECO:0000313" key="3">
    <source>
        <dbReference type="Proteomes" id="UP000689195"/>
    </source>
</evidence>
<feature type="repeat" description="WD" evidence="1">
    <location>
        <begin position="271"/>
        <end position="303"/>
    </location>
</feature>
<dbReference type="PROSITE" id="PS50082">
    <property type="entry name" value="WD_REPEATS_2"/>
    <property type="match status" value="2"/>
</dbReference>
<dbReference type="GO" id="GO:0016226">
    <property type="term" value="P:iron-sulfur cluster assembly"/>
    <property type="evidence" value="ECO:0007669"/>
    <property type="project" value="TreeGrafter"/>
</dbReference>
<dbReference type="InterPro" id="IPR001680">
    <property type="entry name" value="WD40_rpt"/>
</dbReference>
<dbReference type="PANTHER" id="PTHR19920:SF0">
    <property type="entry name" value="CYTOSOLIC IRON-SULFUR PROTEIN ASSEMBLY PROTEIN CIAO1-RELATED"/>
    <property type="match status" value="1"/>
</dbReference>
<dbReference type="PANTHER" id="PTHR19920">
    <property type="entry name" value="WD40 PROTEIN CIAO1"/>
    <property type="match status" value="1"/>
</dbReference>
<dbReference type="SMART" id="SM00320">
    <property type="entry name" value="WD40"/>
    <property type="match status" value="4"/>
</dbReference>
<accession>A0A8S1V913</accession>
<evidence type="ECO:0008006" key="4">
    <source>
        <dbReference type="Google" id="ProtNLM"/>
    </source>
</evidence>
<dbReference type="Proteomes" id="UP000689195">
    <property type="component" value="Unassembled WGS sequence"/>
</dbReference>
<proteinExistence type="predicted"/>
<feature type="repeat" description="WD" evidence="1">
    <location>
        <begin position="316"/>
        <end position="350"/>
    </location>
</feature>
<dbReference type="GO" id="GO:0097361">
    <property type="term" value="C:cytosolic [4Fe-4S] assembly targeting complex"/>
    <property type="evidence" value="ECO:0007669"/>
    <property type="project" value="TreeGrafter"/>
</dbReference>
<evidence type="ECO:0000256" key="1">
    <source>
        <dbReference type="PROSITE-ProRule" id="PRU00221"/>
    </source>
</evidence>
<comment type="caution">
    <text evidence="2">The sequence shown here is derived from an EMBL/GenBank/DDBJ whole genome shotgun (WGS) entry which is preliminary data.</text>
</comment>
<organism evidence="2 3">
    <name type="scientific">Paramecium pentaurelia</name>
    <dbReference type="NCBI Taxonomy" id="43138"/>
    <lineage>
        <taxon>Eukaryota</taxon>
        <taxon>Sar</taxon>
        <taxon>Alveolata</taxon>
        <taxon>Ciliophora</taxon>
        <taxon>Intramacronucleata</taxon>
        <taxon>Oligohymenophorea</taxon>
        <taxon>Peniculida</taxon>
        <taxon>Parameciidae</taxon>
        <taxon>Paramecium</taxon>
    </lineage>
</organism>
<reference evidence="2" key="1">
    <citation type="submission" date="2021-01" db="EMBL/GenBank/DDBJ databases">
        <authorList>
            <consortium name="Genoscope - CEA"/>
            <person name="William W."/>
        </authorList>
    </citation>
    <scope>NUCLEOTIDE SEQUENCE</scope>
</reference>
<gene>
    <name evidence="2" type="ORF">PPENT_87.1.T0570019</name>
</gene>
<protein>
    <recommendedName>
        <fullName evidence="4">WD40-repeat-containing domain</fullName>
    </recommendedName>
</protein>